<comment type="caution">
    <text evidence="1">The sequence shown here is derived from an EMBL/GenBank/DDBJ whole genome shotgun (WGS) entry which is preliminary data.</text>
</comment>
<dbReference type="EMBL" id="CM042011">
    <property type="protein sequence ID" value="KAI3766389.1"/>
    <property type="molecule type" value="Genomic_DNA"/>
</dbReference>
<proteinExistence type="predicted"/>
<dbReference type="Proteomes" id="UP001055811">
    <property type="component" value="Linkage Group LG03"/>
</dbReference>
<evidence type="ECO:0000313" key="1">
    <source>
        <dbReference type="EMBL" id="KAI3766389.1"/>
    </source>
</evidence>
<accession>A0ACB9F530</accession>
<reference evidence="1 2" key="2">
    <citation type="journal article" date="2022" name="Mol. Ecol. Resour.">
        <title>The genomes of chicory, endive, great burdock and yacon provide insights into Asteraceae paleo-polyploidization history and plant inulin production.</title>
        <authorList>
            <person name="Fan W."/>
            <person name="Wang S."/>
            <person name="Wang H."/>
            <person name="Wang A."/>
            <person name="Jiang F."/>
            <person name="Liu H."/>
            <person name="Zhao H."/>
            <person name="Xu D."/>
            <person name="Zhang Y."/>
        </authorList>
    </citation>
    <scope>NUCLEOTIDE SEQUENCE [LARGE SCALE GENOMIC DNA]</scope>
    <source>
        <strain evidence="2">cv. Punajuju</strain>
        <tissue evidence="1">Leaves</tissue>
    </source>
</reference>
<evidence type="ECO:0000313" key="2">
    <source>
        <dbReference type="Proteomes" id="UP001055811"/>
    </source>
</evidence>
<sequence>MMMFPLFPPFWTAVIPRFFVDPSSSFSLDQMATTTFDYGSIQSSSQRRGVAMVLAMVTAVVLSPLYVNGRQKESQLETRLWSSGFVLPMVLAGLIVAIKTTSSSSSSSSGALSEDDTSSSRMLRVGSSSWGLAGVLGMLLFVVYWQHSVQHFFWR</sequence>
<name>A0ACB9F530_CICIN</name>
<keyword evidence="2" id="KW-1185">Reference proteome</keyword>
<protein>
    <submittedName>
        <fullName evidence="1">Uncharacterized protein</fullName>
    </submittedName>
</protein>
<gene>
    <name evidence="1" type="ORF">L2E82_16446</name>
</gene>
<organism evidence="1 2">
    <name type="scientific">Cichorium intybus</name>
    <name type="common">Chicory</name>
    <dbReference type="NCBI Taxonomy" id="13427"/>
    <lineage>
        <taxon>Eukaryota</taxon>
        <taxon>Viridiplantae</taxon>
        <taxon>Streptophyta</taxon>
        <taxon>Embryophyta</taxon>
        <taxon>Tracheophyta</taxon>
        <taxon>Spermatophyta</taxon>
        <taxon>Magnoliopsida</taxon>
        <taxon>eudicotyledons</taxon>
        <taxon>Gunneridae</taxon>
        <taxon>Pentapetalae</taxon>
        <taxon>asterids</taxon>
        <taxon>campanulids</taxon>
        <taxon>Asterales</taxon>
        <taxon>Asteraceae</taxon>
        <taxon>Cichorioideae</taxon>
        <taxon>Cichorieae</taxon>
        <taxon>Cichoriinae</taxon>
        <taxon>Cichorium</taxon>
    </lineage>
</organism>
<reference evidence="2" key="1">
    <citation type="journal article" date="2022" name="Mol. Ecol. Resour.">
        <title>The genomes of chicory, endive, great burdock and yacon provide insights into Asteraceae palaeo-polyploidization history and plant inulin production.</title>
        <authorList>
            <person name="Fan W."/>
            <person name="Wang S."/>
            <person name="Wang H."/>
            <person name="Wang A."/>
            <person name="Jiang F."/>
            <person name="Liu H."/>
            <person name="Zhao H."/>
            <person name="Xu D."/>
            <person name="Zhang Y."/>
        </authorList>
    </citation>
    <scope>NUCLEOTIDE SEQUENCE [LARGE SCALE GENOMIC DNA]</scope>
    <source>
        <strain evidence="2">cv. Punajuju</strain>
    </source>
</reference>